<gene>
    <name evidence="4" type="ORF">CDAR_64591</name>
</gene>
<dbReference type="InterPro" id="IPR027417">
    <property type="entry name" value="P-loop_NTPase"/>
</dbReference>
<dbReference type="PANTHER" id="PTHR16184:SF6">
    <property type="entry name" value="ELONGATOR COMPLEX PROTEIN 6"/>
    <property type="match status" value="1"/>
</dbReference>
<evidence type="ECO:0000256" key="3">
    <source>
        <dbReference type="ARBA" id="ARBA00020263"/>
    </source>
</evidence>
<protein>
    <recommendedName>
        <fullName evidence="3">Elongator complex protein 6</fullName>
    </recommendedName>
</protein>
<evidence type="ECO:0000256" key="1">
    <source>
        <dbReference type="ARBA" id="ARBA00005043"/>
    </source>
</evidence>
<organism evidence="4 5">
    <name type="scientific">Caerostris darwini</name>
    <dbReference type="NCBI Taxonomy" id="1538125"/>
    <lineage>
        <taxon>Eukaryota</taxon>
        <taxon>Metazoa</taxon>
        <taxon>Ecdysozoa</taxon>
        <taxon>Arthropoda</taxon>
        <taxon>Chelicerata</taxon>
        <taxon>Arachnida</taxon>
        <taxon>Araneae</taxon>
        <taxon>Araneomorphae</taxon>
        <taxon>Entelegynae</taxon>
        <taxon>Araneoidea</taxon>
        <taxon>Araneidae</taxon>
        <taxon>Caerostris</taxon>
    </lineage>
</organism>
<comment type="similarity">
    <text evidence="2">Belongs to the ELP6 family.</text>
</comment>
<comment type="caution">
    <text evidence="4">The sequence shown here is derived from an EMBL/GenBank/DDBJ whole genome shotgun (WGS) entry which is preliminary data.</text>
</comment>
<dbReference type="Pfam" id="PF09807">
    <property type="entry name" value="ELP6"/>
    <property type="match status" value="1"/>
</dbReference>
<keyword evidence="5" id="KW-1185">Reference proteome</keyword>
<dbReference type="PANTHER" id="PTHR16184">
    <property type="entry name" value="ELONGATOR COMPLEX PROTEIN 6"/>
    <property type="match status" value="1"/>
</dbReference>
<dbReference type="GO" id="GO:0033588">
    <property type="term" value="C:elongator holoenzyme complex"/>
    <property type="evidence" value="ECO:0007669"/>
    <property type="project" value="InterPro"/>
</dbReference>
<dbReference type="Proteomes" id="UP001054837">
    <property type="component" value="Unassembled WGS sequence"/>
</dbReference>
<evidence type="ECO:0000313" key="4">
    <source>
        <dbReference type="EMBL" id="GIY12729.1"/>
    </source>
</evidence>
<name>A0AAV4QWR4_9ARAC</name>
<reference evidence="4 5" key="1">
    <citation type="submission" date="2021-06" db="EMBL/GenBank/DDBJ databases">
        <title>Caerostris darwini draft genome.</title>
        <authorList>
            <person name="Kono N."/>
            <person name="Arakawa K."/>
        </authorList>
    </citation>
    <scope>NUCLEOTIDE SEQUENCE [LARGE SCALE GENOMIC DNA]</scope>
</reference>
<evidence type="ECO:0000256" key="2">
    <source>
        <dbReference type="ARBA" id="ARBA00008837"/>
    </source>
</evidence>
<dbReference type="InterPro" id="IPR018627">
    <property type="entry name" value="ELP6"/>
</dbReference>
<evidence type="ECO:0000313" key="5">
    <source>
        <dbReference type="Proteomes" id="UP001054837"/>
    </source>
</evidence>
<accession>A0AAV4QWR4</accession>
<dbReference type="AlphaFoldDB" id="A0AAV4QWR4"/>
<sequence length="172" mass="18976">MLEAGNIFDDSEIKTELFTSLNKNPLDSNCLKPLFECIKNAVEKVSARKPDGFVLFIDEISLLVNLGASLPAISSFVQQCYTLCAKLSNIPGNLLIGSIIDECDSENERLINYLTYIADINIKLEGLKTGYSKETDGKISIEVKNKSKCISSHQKQLFKVTDKGTKLLPLGI</sequence>
<dbReference type="EMBL" id="BPLQ01005110">
    <property type="protein sequence ID" value="GIY12729.1"/>
    <property type="molecule type" value="Genomic_DNA"/>
</dbReference>
<proteinExistence type="inferred from homology"/>
<comment type="pathway">
    <text evidence="1">tRNA modification; 5-methoxycarbonylmethyl-2-thiouridine-tRNA biosynthesis.</text>
</comment>
<dbReference type="Gene3D" id="3.40.50.300">
    <property type="entry name" value="P-loop containing nucleotide triphosphate hydrolases"/>
    <property type="match status" value="1"/>
</dbReference>
<dbReference type="GO" id="GO:0002098">
    <property type="term" value="P:tRNA wobble uridine modification"/>
    <property type="evidence" value="ECO:0007669"/>
    <property type="project" value="InterPro"/>
</dbReference>